<evidence type="ECO:0000313" key="1">
    <source>
        <dbReference type="EMBL" id="EJW04807.1"/>
    </source>
</evidence>
<dbReference type="EMBL" id="AFBI03000013">
    <property type="protein sequence ID" value="EJW04807.1"/>
    <property type="molecule type" value="Genomic_DNA"/>
</dbReference>
<dbReference type="VEuPathDB" id="MicrosporidiaDB:EDEG_00997"/>
<proteinExistence type="predicted"/>
<dbReference type="Proteomes" id="UP000003163">
    <property type="component" value="Unassembled WGS sequence"/>
</dbReference>
<sequence length="195" mass="23778">MRTKFKENQILCEMEDVEYDKVFKNTVGKFKSKKIIRKLLHNLSLETVEEKVVQMFKFLDFTYENDYEYVLLTNKIDLISFLLAFGINNNNFNLFNNFFSRFEDFGELKVLENEQKLFLSENFNNYYIYKKIYCNYDFDEDIIIEESSIDEDKKNRFYELFKIITLRNKNNLPMLKYFRNFKNTELVCNFFSNIG</sequence>
<reference evidence="2" key="2">
    <citation type="submission" date="2015-07" db="EMBL/GenBank/DDBJ databases">
        <title>Contrasting host-pathogen interactions and genome evolution in two generalist and specialist microsporidian pathogens of mosquitoes.</title>
        <authorList>
            <consortium name="The Broad Institute Genomics Platform"/>
            <consortium name="The Broad Institute Genome Sequencing Center for Infectious Disease"/>
            <person name="Cuomo C.A."/>
            <person name="Sanscrainte N.D."/>
            <person name="Goldberg J.M."/>
            <person name="Heiman D."/>
            <person name="Young S."/>
            <person name="Zeng Q."/>
            <person name="Becnel J.J."/>
            <person name="Birren B.W."/>
        </authorList>
    </citation>
    <scope>NUCLEOTIDE SEQUENCE [LARGE SCALE GENOMIC DNA]</scope>
    <source>
        <strain evidence="2">USNM 41457</strain>
    </source>
</reference>
<dbReference type="InParanoid" id="J9DU32"/>
<accession>J9DU32</accession>
<dbReference type="AlphaFoldDB" id="J9DU32"/>
<reference evidence="1 2" key="1">
    <citation type="submission" date="2011-08" db="EMBL/GenBank/DDBJ databases">
        <authorList>
            <person name="Liu Z.J."/>
            <person name="Shi F.L."/>
            <person name="Lu J.Q."/>
            <person name="Li M."/>
            <person name="Wang Z.L."/>
        </authorList>
    </citation>
    <scope>NUCLEOTIDE SEQUENCE [LARGE SCALE GENOMIC DNA]</scope>
    <source>
        <strain evidence="1 2">USNM 41457</strain>
    </source>
</reference>
<name>J9DU32_EDHAE</name>
<keyword evidence="2" id="KW-1185">Reference proteome</keyword>
<organism evidence="1 2">
    <name type="scientific">Edhazardia aedis (strain USNM 41457)</name>
    <name type="common">Microsporidian parasite</name>
    <dbReference type="NCBI Taxonomy" id="1003232"/>
    <lineage>
        <taxon>Eukaryota</taxon>
        <taxon>Fungi</taxon>
        <taxon>Fungi incertae sedis</taxon>
        <taxon>Microsporidia</taxon>
        <taxon>Edhazardia</taxon>
    </lineage>
</organism>
<comment type="caution">
    <text evidence="1">The sequence shown here is derived from an EMBL/GenBank/DDBJ whole genome shotgun (WGS) entry which is preliminary data.</text>
</comment>
<protein>
    <submittedName>
        <fullName evidence="1">Uncharacterized protein</fullName>
    </submittedName>
</protein>
<evidence type="ECO:0000313" key="2">
    <source>
        <dbReference type="Proteomes" id="UP000003163"/>
    </source>
</evidence>
<gene>
    <name evidence="1" type="ORF">EDEG_00997</name>
</gene>
<dbReference type="HOGENOM" id="CLU_1396294_0_0_1"/>